<organism evidence="2 3">
    <name type="scientific">Rhizopogon vinicolor AM-OR11-026</name>
    <dbReference type="NCBI Taxonomy" id="1314800"/>
    <lineage>
        <taxon>Eukaryota</taxon>
        <taxon>Fungi</taxon>
        <taxon>Dikarya</taxon>
        <taxon>Basidiomycota</taxon>
        <taxon>Agaricomycotina</taxon>
        <taxon>Agaricomycetes</taxon>
        <taxon>Agaricomycetidae</taxon>
        <taxon>Boletales</taxon>
        <taxon>Suillineae</taxon>
        <taxon>Rhizopogonaceae</taxon>
        <taxon>Rhizopogon</taxon>
    </lineage>
</organism>
<reference evidence="2 3" key="1">
    <citation type="submission" date="2016-06" db="EMBL/GenBank/DDBJ databases">
        <title>Comparative genomics of the ectomycorrhizal sister species Rhizopogon vinicolor and Rhizopogon vesiculosus (Basidiomycota: Boletales) reveals a divergence of the mating type B locus.</title>
        <authorList>
            <consortium name="DOE Joint Genome Institute"/>
            <person name="Mujic A.B."/>
            <person name="Kuo A."/>
            <person name="Tritt A."/>
            <person name="Lipzen A."/>
            <person name="Chen C."/>
            <person name="Johnson J."/>
            <person name="Sharma A."/>
            <person name="Barry K."/>
            <person name="Grigoriev I.V."/>
            <person name="Spatafora J.W."/>
        </authorList>
    </citation>
    <scope>NUCLEOTIDE SEQUENCE [LARGE SCALE GENOMIC DNA]</scope>
    <source>
        <strain evidence="2 3">AM-OR11-026</strain>
    </source>
</reference>
<dbReference type="OrthoDB" id="59699at2759"/>
<dbReference type="Proteomes" id="UP000092154">
    <property type="component" value="Unassembled WGS sequence"/>
</dbReference>
<evidence type="ECO:0000259" key="1">
    <source>
        <dbReference type="Pfam" id="PF01926"/>
    </source>
</evidence>
<dbReference type="STRING" id="1314800.A0A1B7MQH6"/>
<evidence type="ECO:0000313" key="3">
    <source>
        <dbReference type="Proteomes" id="UP000092154"/>
    </source>
</evidence>
<proteinExistence type="predicted"/>
<accession>A0A1B7MQH6</accession>
<dbReference type="InterPro" id="IPR027417">
    <property type="entry name" value="P-loop_NTPase"/>
</dbReference>
<dbReference type="EMBL" id="KV448560">
    <property type="protein sequence ID" value="OAX34850.1"/>
    <property type="molecule type" value="Genomic_DNA"/>
</dbReference>
<feature type="domain" description="G" evidence="1">
    <location>
        <begin position="15"/>
        <end position="154"/>
    </location>
</feature>
<dbReference type="Gene3D" id="3.40.50.300">
    <property type="entry name" value="P-loop containing nucleotide triphosphate hydrolases"/>
    <property type="match status" value="1"/>
</dbReference>
<evidence type="ECO:0000313" key="2">
    <source>
        <dbReference type="EMBL" id="OAX34850.1"/>
    </source>
</evidence>
<dbReference type="InterPro" id="IPR006073">
    <property type="entry name" value="GTP-bd"/>
</dbReference>
<name>A0A1B7MQH6_9AGAM</name>
<protein>
    <recommendedName>
        <fullName evidence="1">G domain-containing protein</fullName>
    </recommendedName>
</protein>
<dbReference type="InParanoid" id="A0A1B7MQH6"/>
<dbReference type="AlphaFoldDB" id="A0A1B7MQH6"/>
<dbReference type="Pfam" id="PF01926">
    <property type="entry name" value="MMR_HSR1"/>
    <property type="match status" value="1"/>
</dbReference>
<gene>
    <name evidence="2" type="ORF">K503DRAFT_774089</name>
</gene>
<keyword evidence="3" id="KW-1185">Reference proteome</keyword>
<dbReference type="GO" id="GO:0005525">
    <property type="term" value="F:GTP binding"/>
    <property type="evidence" value="ECO:0007669"/>
    <property type="project" value="InterPro"/>
</dbReference>
<dbReference type="CDD" id="cd00882">
    <property type="entry name" value="Ras_like_GTPase"/>
    <property type="match status" value="1"/>
</dbReference>
<dbReference type="SUPFAM" id="SSF52540">
    <property type="entry name" value="P-loop containing nucleoside triphosphate hydrolases"/>
    <property type="match status" value="1"/>
</dbReference>
<sequence>MAPTEDIREKFGRFRILVVGRANAGKTTLLQRVCNTTKKPEIFNSRGEKIDATVVQSSLDRGYHDITNELVFGSNPDFVFHDSCGFEAGGEAEFKRMKEFVLERASTTKLKERIHAIWYCIPMDEYHRAITKAEEMFFAECDTSGVPVIAVFTKFDALWDDAFGKLTEEGLTLIESKRMAPEKAKEIFINMKIWDRLRETQYPPKNWVYLAEMDKDNADCGPLLEGTTSALGEEAMQMLLMSTQRTNLALCIKYAVEWYCIVGGISILSEDICWKIQRNMAMWFPHMKVRHE</sequence>